<dbReference type="GO" id="GO:0005829">
    <property type="term" value="C:cytosol"/>
    <property type="evidence" value="ECO:0007669"/>
    <property type="project" value="TreeGrafter"/>
</dbReference>
<dbReference type="NCBIfam" id="TIGR00128">
    <property type="entry name" value="fabD"/>
    <property type="match status" value="1"/>
</dbReference>
<dbReference type="RefSeq" id="WP_132253842.1">
    <property type="nucleotide sequence ID" value="NZ_SMAL01000012.1"/>
</dbReference>
<dbReference type="InterPro" id="IPR024925">
    <property type="entry name" value="Malonyl_CoA-ACP_transAc"/>
</dbReference>
<dbReference type="OrthoDB" id="9805460at2"/>
<evidence type="ECO:0000256" key="1">
    <source>
        <dbReference type="ARBA" id="ARBA00022679"/>
    </source>
</evidence>
<feature type="domain" description="Malonyl-CoA:ACP transacylase (MAT)" evidence="6">
    <location>
        <begin position="7"/>
        <end position="297"/>
    </location>
</feature>
<dbReference type="InterPro" id="IPR016036">
    <property type="entry name" value="Malonyl_transacylase_ACP-bd"/>
</dbReference>
<evidence type="ECO:0000256" key="2">
    <source>
        <dbReference type="ARBA" id="ARBA00023315"/>
    </source>
</evidence>
<keyword evidence="2 4" id="KW-0012">Acyltransferase</keyword>
<evidence type="ECO:0000256" key="4">
    <source>
        <dbReference type="PIRNR" id="PIRNR000446"/>
    </source>
</evidence>
<dbReference type="InterPro" id="IPR014043">
    <property type="entry name" value="Acyl_transferase_dom"/>
</dbReference>
<evidence type="ECO:0000313" key="8">
    <source>
        <dbReference type="Proteomes" id="UP000294902"/>
    </source>
</evidence>
<dbReference type="SUPFAM" id="SSF55048">
    <property type="entry name" value="Probable ACP-binding domain of malonyl-CoA ACP transacylase"/>
    <property type="match status" value="1"/>
</dbReference>
<evidence type="ECO:0000256" key="5">
    <source>
        <dbReference type="PIRSR" id="PIRSR000446-1"/>
    </source>
</evidence>
<comment type="catalytic activity">
    <reaction evidence="3 4">
        <text>holo-[ACP] + malonyl-CoA = malonyl-[ACP] + CoA</text>
        <dbReference type="Rhea" id="RHEA:41792"/>
        <dbReference type="Rhea" id="RHEA-COMP:9623"/>
        <dbReference type="Rhea" id="RHEA-COMP:9685"/>
        <dbReference type="ChEBI" id="CHEBI:57287"/>
        <dbReference type="ChEBI" id="CHEBI:57384"/>
        <dbReference type="ChEBI" id="CHEBI:64479"/>
        <dbReference type="ChEBI" id="CHEBI:78449"/>
        <dbReference type="EC" id="2.3.1.39"/>
    </reaction>
</comment>
<dbReference type="AlphaFoldDB" id="A0A4R3MKF6"/>
<keyword evidence="1 4" id="KW-0808">Transferase</keyword>
<dbReference type="InterPro" id="IPR050858">
    <property type="entry name" value="Mal-CoA-ACP_Trans/PKS_FabD"/>
</dbReference>
<evidence type="ECO:0000256" key="3">
    <source>
        <dbReference type="ARBA" id="ARBA00048462"/>
    </source>
</evidence>
<dbReference type="EC" id="2.3.1.39" evidence="4"/>
<dbReference type="InterPro" id="IPR016035">
    <property type="entry name" value="Acyl_Trfase/lysoPLipase"/>
</dbReference>
<dbReference type="GO" id="GO:0004314">
    <property type="term" value="F:[acyl-carrier-protein] S-malonyltransferase activity"/>
    <property type="evidence" value="ECO:0007669"/>
    <property type="project" value="UniProtKB-EC"/>
</dbReference>
<gene>
    <name evidence="7" type="ORF">EDC18_11264</name>
</gene>
<comment type="similarity">
    <text evidence="4">Belongs to the fabD family.</text>
</comment>
<proteinExistence type="inferred from homology"/>
<organism evidence="7 8">
    <name type="scientific">Natranaerovirga pectinivora</name>
    <dbReference type="NCBI Taxonomy" id="682400"/>
    <lineage>
        <taxon>Bacteria</taxon>
        <taxon>Bacillati</taxon>
        <taxon>Bacillota</taxon>
        <taxon>Clostridia</taxon>
        <taxon>Lachnospirales</taxon>
        <taxon>Natranaerovirgaceae</taxon>
        <taxon>Natranaerovirga</taxon>
    </lineage>
</organism>
<feature type="active site" evidence="5">
    <location>
        <position position="90"/>
    </location>
</feature>
<comment type="caution">
    <text evidence="7">The sequence shown here is derived from an EMBL/GenBank/DDBJ whole genome shotgun (WGS) entry which is preliminary data.</text>
</comment>
<name>A0A4R3MKF6_9FIRM</name>
<dbReference type="SMART" id="SM00827">
    <property type="entry name" value="PKS_AT"/>
    <property type="match status" value="1"/>
</dbReference>
<feature type="active site" evidence="5">
    <location>
        <position position="197"/>
    </location>
</feature>
<dbReference type="EMBL" id="SMAL01000012">
    <property type="protein sequence ID" value="TCT12292.1"/>
    <property type="molecule type" value="Genomic_DNA"/>
</dbReference>
<evidence type="ECO:0000313" key="7">
    <source>
        <dbReference type="EMBL" id="TCT12292.1"/>
    </source>
</evidence>
<reference evidence="7 8" key="1">
    <citation type="submission" date="2019-03" db="EMBL/GenBank/DDBJ databases">
        <title>Genomic Encyclopedia of Type Strains, Phase IV (KMG-IV): sequencing the most valuable type-strain genomes for metagenomic binning, comparative biology and taxonomic classification.</title>
        <authorList>
            <person name="Goeker M."/>
        </authorList>
    </citation>
    <scope>NUCLEOTIDE SEQUENCE [LARGE SCALE GENOMIC DNA]</scope>
    <source>
        <strain evidence="7 8">DSM 24629</strain>
    </source>
</reference>
<keyword evidence="8" id="KW-1185">Reference proteome</keyword>
<dbReference type="PANTHER" id="PTHR42681:SF1">
    <property type="entry name" value="MALONYL-COA-ACYL CARRIER PROTEIN TRANSACYLASE, MITOCHONDRIAL"/>
    <property type="match status" value="1"/>
</dbReference>
<dbReference type="GO" id="GO:0006633">
    <property type="term" value="P:fatty acid biosynthetic process"/>
    <property type="evidence" value="ECO:0007669"/>
    <property type="project" value="TreeGrafter"/>
</dbReference>
<dbReference type="PANTHER" id="PTHR42681">
    <property type="entry name" value="MALONYL-COA-ACYL CARRIER PROTEIN TRANSACYLASE, MITOCHONDRIAL"/>
    <property type="match status" value="1"/>
</dbReference>
<sequence length="311" mass="33895">MSKIAFVFPGQGSQYVGMGNSFYEEFTESREIFDIASEALQLDMKKLCFEENEQLNITEFTQPAILTATIATLKALETVGIKPDVVAGLSLGEYSALVANKTIDFRDAVKVVRARGKLMQEAVPVGVGTMAAILGLPNETVEEVCKGINGIVELANYNCPGQIVISGENEPVNKAVELLKEAGAKRALLLNVSGPFHSSLLQPAGDQLKEVLENVQFNNMVVPYIANTTAEYVNTIDDVKPLLIQQVYSSVKWEQSIIKMIENGVDTFIEIGPGKTLSGFIRKIDRHKTVINIDKSSDLKDLPEKLGGVIC</sequence>
<dbReference type="Gene3D" id="3.40.366.10">
    <property type="entry name" value="Malonyl-Coenzyme A Acyl Carrier Protein, domain 2"/>
    <property type="match status" value="1"/>
</dbReference>
<dbReference type="FunFam" id="3.30.70.250:FF:000001">
    <property type="entry name" value="Malonyl CoA-acyl carrier protein transacylase"/>
    <property type="match status" value="1"/>
</dbReference>
<dbReference type="PIRSF" id="PIRSF000446">
    <property type="entry name" value="Mct"/>
    <property type="match status" value="1"/>
</dbReference>
<protein>
    <recommendedName>
        <fullName evidence="4">Malonyl CoA-acyl carrier protein transacylase</fullName>
        <ecNumber evidence="4">2.3.1.39</ecNumber>
    </recommendedName>
</protein>
<dbReference type="InterPro" id="IPR004410">
    <property type="entry name" value="Malonyl_CoA-ACP_transAc_FabD"/>
</dbReference>
<dbReference type="Pfam" id="PF00698">
    <property type="entry name" value="Acyl_transf_1"/>
    <property type="match status" value="1"/>
</dbReference>
<evidence type="ECO:0000259" key="6">
    <source>
        <dbReference type="SMART" id="SM00827"/>
    </source>
</evidence>
<dbReference type="SUPFAM" id="SSF52151">
    <property type="entry name" value="FabD/lysophospholipase-like"/>
    <property type="match status" value="1"/>
</dbReference>
<accession>A0A4R3MKF6</accession>
<dbReference type="Gene3D" id="3.30.70.250">
    <property type="entry name" value="Malonyl-CoA ACP transacylase, ACP-binding"/>
    <property type="match status" value="1"/>
</dbReference>
<dbReference type="Proteomes" id="UP000294902">
    <property type="component" value="Unassembled WGS sequence"/>
</dbReference>
<dbReference type="InterPro" id="IPR001227">
    <property type="entry name" value="Ac_transferase_dom_sf"/>
</dbReference>